<dbReference type="EMBL" id="CP012382">
    <property type="protein sequence ID" value="AKZ56401.1"/>
    <property type="molecule type" value="Genomic_DNA"/>
</dbReference>
<dbReference type="KEGG" id="samb:SAM23877_3354"/>
<dbReference type="CDD" id="cd02440">
    <property type="entry name" value="AdoMet_MTases"/>
    <property type="match status" value="1"/>
</dbReference>
<dbReference type="InterPro" id="IPR041698">
    <property type="entry name" value="Methyltransf_25"/>
</dbReference>
<dbReference type="PANTHER" id="PTHR42912">
    <property type="entry name" value="METHYLTRANSFERASE"/>
    <property type="match status" value="1"/>
</dbReference>
<dbReference type="Gene3D" id="3.40.50.150">
    <property type="entry name" value="Vaccinia Virus protein VP39"/>
    <property type="match status" value="1"/>
</dbReference>
<feature type="domain" description="Methyltransferase" evidence="1">
    <location>
        <begin position="52"/>
        <end position="141"/>
    </location>
</feature>
<reference evidence="3" key="1">
    <citation type="journal article" date="2015" name="J. Biotechnol.">
        <title>Complete genome sequence of Streptomyces ambofaciens ATCC 23877, the spiramycin producer.</title>
        <authorList>
            <person name="Thibessard A."/>
            <person name="Haas D."/>
            <person name="Gerbaud C."/>
            <person name="Aigle B."/>
            <person name="Lautru S."/>
            <person name="Pernodet J.L."/>
            <person name="Leblond P."/>
        </authorList>
    </citation>
    <scope>NUCLEOTIDE SEQUENCE [LARGE SCALE GENOMIC DNA]</scope>
    <source>
        <strain evidence="3">ATCC 23877 / 3486 / DSM 40053 / JCM 4204 / NBRC 12836 / NRRL B-2516</strain>
    </source>
</reference>
<dbReference type="GO" id="GO:0008757">
    <property type="term" value="F:S-adenosylmethionine-dependent methyltransferase activity"/>
    <property type="evidence" value="ECO:0007669"/>
    <property type="project" value="InterPro"/>
</dbReference>
<dbReference type="Proteomes" id="UP000061018">
    <property type="component" value="Chromosome"/>
</dbReference>
<evidence type="ECO:0000259" key="1">
    <source>
        <dbReference type="Pfam" id="PF13649"/>
    </source>
</evidence>
<dbReference type="RefSeq" id="WP_053132875.1">
    <property type="nucleotide sequence ID" value="NZ_CP012382.1"/>
</dbReference>
<protein>
    <submittedName>
        <fullName evidence="2">Methyltransferase</fullName>
    </submittedName>
</protein>
<keyword evidence="2" id="KW-0489">Methyltransferase</keyword>
<gene>
    <name evidence="2" type="ORF">SAM23877_3354</name>
</gene>
<dbReference type="AlphaFoldDB" id="A0A0K2AU13"/>
<evidence type="ECO:0000313" key="3">
    <source>
        <dbReference type="Proteomes" id="UP000061018"/>
    </source>
</evidence>
<dbReference type="GO" id="GO:0032259">
    <property type="term" value="P:methylation"/>
    <property type="evidence" value="ECO:0007669"/>
    <property type="project" value="UniProtKB-KW"/>
</dbReference>
<dbReference type="Pfam" id="PF13649">
    <property type="entry name" value="Methyltransf_25"/>
    <property type="match status" value="1"/>
</dbReference>
<name>A0A0K2AU13_STRA7</name>
<dbReference type="SUPFAM" id="SSF53335">
    <property type="entry name" value="S-adenosyl-L-methionine-dependent methyltransferases"/>
    <property type="match status" value="1"/>
</dbReference>
<dbReference type="InterPro" id="IPR029063">
    <property type="entry name" value="SAM-dependent_MTases_sf"/>
</dbReference>
<keyword evidence="2" id="KW-0808">Transferase</keyword>
<accession>A0A0K2AU13</accession>
<sequence>MTSLEVTPEIVRFYSETVDEADRLVATADGRLEMVRTQELLRRHLPSAPARVLDVGGGPGTHARWLVEGGYAVHLVDPIPRHVEQARASGASVEVGDARSLTADDGSYDVVLMLGPLYHLPDRADRDRALAEARRVLRPGGLLAVAGINRYASLFEHAAYAHLHKESMRESIGTILATQVHDGKNAFTTAYFHSGEQLRDEVAAAGFAGAAVFGIEGPAWSLLAAAERNTGHSFRESDLFESVLTAARLAEPHPELLSASSHLLAVGRRPG</sequence>
<dbReference type="InterPro" id="IPR050508">
    <property type="entry name" value="Methyltransf_Superfamily"/>
</dbReference>
<evidence type="ECO:0000313" key="2">
    <source>
        <dbReference type="EMBL" id="AKZ56401.1"/>
    </source>
</evidence>
<proteinExistence type="predicted"/>
<organism evidence="2 3">
    <name type="scientific">Streptomyces ambofaciens (strain ATCC 23877 / 3486 / DSM 40053 / JCM 4204 / NBRC 12836 / NRRL B-2516)</name>
    <dbReference type="NCBI Taxonomy" id="278992"/>
    <lineage>
        <taxon>Bacteria</taxon>
        <taxon>Bacillati</taxon>
        <taxon>Actinomycetota</taxon>
        <taxon>Actinomycetes</taxon>
        <taxon>Kitasatosporales</taxon>
        <taxon>Streptomycetaceae</taxon>
        <taxon>Streptomyces</taxon>
    </lineage>
</organism>
<dbReference type="PANTHER" id="PTHR42912:SF93">
    <property type="entry name" value="N6-ADENOSINE-METHYLTRANSFERASE TMT1A"/>
    <property type="match status" value="1"/>
</dbReference>